<accession>G3HF99</accession>
<dbReference type="AlphaFoldDB" id="G3HF99"/>
<dbReference type="Proteomes" id="UP000001075">
    <property type="component" value="Unassembled WGS sequence"/>
</dbReference>
<evidence type="ECO:0000313" key="2">
    <source>
        <dbReference type="EMBL" id="EGV99523.1"/>
    </source>
</evidence>
<dbReference type="InParanoid" id="G3HF99"/>
<gene>
    <name evidence="2" type="ORF">I79_009255</name>
</gene>
<evidence type="ECO:0000313" key="3">
    <source>
        <dbReference type="Proteomes" id="UP000001075"/>
    </source>
</evidence>
<dbReference type="EMBL" id="JH000325">
    <property type="protein sequence ID" value="EGV99523.1"/>
    <property type="molecule type" value="Genomic_DNA"/>
</dbReference>
<sequence length="54" mass="5891">MAGARPEDSSPTAGFTHRPPATRFFATEPSHHLYILKSPTRLDCHFPAPLCQAG</sequence>
<organism evidence="2 3">
    <name type="scientific">Cricetulus griseus</name>
    <name type="common">Chinese hamster</name>
    <name type="synonym">Cricetulus barabensis griseus</name>
    <dbReference type="NCBI Taxonomy" id="10029"/>
    <lineage>
        <taxon>Eukaryota</taxon>
        <taxon>Metazoa</taxon>
        <taxon>Chordata</taxon>
        <taxon>Craniata</taxon>
        <taxon>Vertebrata</taxon>
        <taxon>Euteleostomi</taxon>
        <taxon>Mammalia</taxon>
        <taxon>Eutheria</taxon>
        <taxon>Euarchontoglires</taxon>
        <taxon>Glires</taxon>
        <taxon>Rodentia</taxon>
        <taxon>Myomorpha</taxon>
        <taxon>Muroidea</taxon>
        <taxon>Cricetidae</taxon>
        <taxon>Cricetinae</taxon>
        <taxon>Cricetulus</taxon>
    </lineage>
</organism>
<proteinExistence type="predicted"/>
<protein>
    <submittedName>
        <fullName evidence="2">Uncharacterized protein</fullName>
    </submittedName>
</protein>
<evidence type="ECO:0000256" key="1">
    <source>
        <dbReference type="SAM" id="MobiDB-lite"/>
    </source>
</evidence>
<name>G3HF99_CRIGR</name>
<feature type="region of interest" description="Disordered" evidence="1">
    <location>
        <begin position="1"/>
        <end position="22"/>
    </location>
</feature>
<reference evidence="3" key="1">
    <citation type="journal article" date="2011" name="Nat. Biotechnol.">
        <title>The genomic sequence of the Chinese hamster ovary (CHO)-K1 cell line.</title>
        <authorList>
            <person name="Xu X."/>
            <person name="Nagarajan H."/>
            <person name="Lewis N.E."/>
            <person name="Pan S."/>
            <person name="Cai Z."/>
            <person name="Liu X."/>
            <person name="Chen W."/>
            <person name="Xie M."/>
            <person name="Wang W."/>
            <person name="Hammond S."/>
            <person name="Andersen M.R."/>
            <person name="Neff N."/>
            <person name="Passarelli B."/>
            <person name="Koh W."/>
            <person name="Fan H.C."/>
            <person name="Wang J."/>
            <person name="Gui Y."/>
            <person name="Lee K.H."/>
            <person name="Betenbaugh M.J."/>
            <person name="Quake S.R."/>
            <person name="Famili I."/>
            <person name="Palsson B.O."/>
            <person name="Wang J."/>
        </authorList>
    </citation>
    <scope>NUCLEOTIDE SEQUENCE [LARGE SCALE GENOMIC DNA]</scope>
    <source>
        <strain evidence="3">CHO K1 cell line</strain>
    </source>
</reference>